<dbReference type="RefSeq" id="XP_030994075.1">
    <property type="nucleotide sequence ID" value="XM_031141708.1"/>
</dbReference>
<dbReference type="EMBL" id="SKBQ01000041">
    <property type="protein sequence ID" value="TPX12364.1"/>
    <property type="molecule type" value="Genomic_DNA"/>
</dbReference>
<dbReference type="GeneID" id="41974458"/>
<evidence type="ECO:0000313" key="1">
    <source>
        <dbReference type="EMBL" id="TPX12364.1"/>
    </source>
</evidence>
<keyword evidence="2" id="KW-1185">Reference proteome</keyword>
<reference evidence="1 2" key="1">
    <citation type="submission" date="2019-06" db="EMBL/GenBank/DDBJ databases">
        <title>Draft genome sequence of the filamentous fungus Phialemoniopsis curvata isolated from diesel fuel.</title>
        <authorList>
            <person name="Varaljay V.A."/>
            <person name="Lyon W.J."/>
            <person name="Crouch A.L."/>
            <person name="Drake C.E."/>
            <person name="Hollomon J.M."/>
            <person name="Nadeau L.J."/>
            <person name="Nunn H.S."/>
            <person name="Stevenson B.S."/>
            <person name="Bojanowski C.L."/>
            <person name="Crookes-Goodson W.J."/>
        </authorList>
    </citation>
    <scope>NUCLEOTIDE SEQUENCE [LARGE SCALE GENOMIC DNA]</scope>
    <source>
        <strain evidence="1 2">D216</strain>
    </source>
</reference>
<accession>A0A507B0X6</accession>
<proteinExistence type="predicted"/>
<dbReference type="Proteomes" id="UP000319257">
    <property type="component" value="Unassembled WGS sequence"/>
</dbReference>
<evidence type="ECO:0000313" key="2">
    <source>
        <dbReference type="Proteomes" id="UP000319257"/>
    </source>
</evidence>
<dbReference type="OrthoDB" id="4797001at2759"/>
<dbReference type="InParanoid" id="A0A507B0X6"/>
<name>A0A507B0X6_9PEZI</name>
<comment type="caution">
    <text evidence="1">The sequence shown here is derived from an EMBL/GenBank/DDBJ whole genome shotgun (WGS) entry which is preliminary data.</text>
</comment>
<protein>
    <submittedName>
        <fullName evidence="1">Uncharacterized protein</fullName>
    </submittedName>
</protein>
<dbReference type="AlphaFoldDB" id="A0A507B0X6"/>
<sequence>MSSIRWRCAASEQLQGNFESHNAPCWTRNTITSCAGINRGAMGRYTEEDEFDGVHRTKMTNDRQRPALQRRPTVLRLACLRCAKSAEMLSTDEATTYDMVMIGFNLYYCSRCARATGYCSPVTDEPSTPTLERRASG</sequence>
<organism evidence="1 2">
    <name type="scientific">Thyridium curvatum</name>
    <dbReference type="NCBI Taxonomy" id="1093900"/>
    <lineage>
        <taxon>Eukaryota</taxon>
        <taxon>Fungi</taxon>
        <taxon>Dikarya</taxon>
        <taxon>Ascomycota</taxon>
        <taxon>Pezizomycotina</taxon>
        <taxon>Sordariomycetes</taxon>
        <taxon>Sordariomycetidae</taxon>
        <taxon>Thyridiales</taxon>
        <taxon>Thyridiaceae</taxon>
        <taxon>Thyridium</taxon>
    </lineage>
</organism>
<gene>
    <name evidence="1" type="ORF">E0L32_007011</name>
</gene>